<dbReference type="PANTHER" id="PTHR13194">
    <property type="entry name" value="COMPLEX I INTERMEDIATE-ASSOCIATED PROTEIN 30"/>
    <property type="match status" value="1"/>
</dbReference>
<evidence type="ECO:0000313" key="5">
    <source>
        <dbReference type="Proteomes" id="UP001295423"/>
    </source>
</evidence>
<evidence type="ECO:0000256" key="1">
    <source>
        <dbReference type="ARBA" id="ARBA00007884"/>
    </source>
</evidence>
<dbReference type="InterPro" id="IPR013857">
    <property type="entry name" value="NADH-UbQ_OxRdtase-assoc_prot30"/>
</dbReference>
<dbReference type="InterPro" id="IPR039131">
    <property type="entry name" value="NDUFAF1"/>
</dbReference>
<dbReference type="AlphaFoldDB" id="A0AAD2CU96"/>
<dbReference type="InterPro" id="IPR008979">
    <property type="entry name" value="Galactose-bd-like_sf"/>
</dbReference>
<feature type="chain" id="PRO_5042092550" description="NADH:ubiquinone oxidoreductase intermediate-associated protein 30 domain-containing protein" evidence="2">
    <location>
        <begin position="19"/>
        <end position="251"/>
    </location>
</feature>
<sequence length="251" mass="27753">MTIACLLLLSNITCFAFSNKVSSSSTRRLSQRTNSVLVKATTSEAGQRKPWEFFRFVRQSSKFINVLPRKTSKRVVQAGDLLWTPVDTNKSFDFAPLDDVVMGGASSSTFDGATGKWVGQVTDANSGGFIGIRSTPGVDLDMSQCKGIEVKLSNLNKNQKSLRLKVVMRDSTEFNGIAWTTSKSLSGRSLKIPFDQQAPTLFAKTVESEPFQKDQVKTIQLVYSKFEYDGALNPTFVTGDFALQVEEIRAY</sequence>
<comment type="caution">
    <text evidence="4">The sequence shown here is derived from an EMBL/GenBank/DDBJ whole genome shotgun (WGS) entry which is preliminary data.</text>
</comment>
<dbReference type="EMBL" id="CAKOGP040001224">
    <property type="protein sequence ID" value="CAJ1944231.1"/>
    <property type="molecule type" value="Genomic_DNA"/>
</dbReference>
<comment type="similarity">
    <text evidence="1">Belongs to the CIA30 family.</text>
</comment>
<dbReference type="SUPFAM" id="SSF49785">
    <property type="entry name" value="Galactose-binding domain-like"/>
    <property type="match status" value="1"/>
</dbReference>
<protein>
    <recommendedName>
        <fullName evidence="3">NADH:ubiquinone oxidoreductase intermediate-associated protein 30 domain-containing protein</fullName>
    </recommendedName>
</protein>
<evidence type="ECO:0000259" key="3">
    <source>
        <dbReference type="Pfam" id="PF08547"/>
    </source>
</evidence>
<dbReference type="Pfam" id="PF08547">
    <property type="entry name" value="CIA30"/>
    <property type="match status" value="1"/>
</dbReference>
<accession>A0AAD2CU96</accession>
<keyword evidence="2" id="KW-0732">Signal</keyword>
<feature type="signal peptide" evidence="2">
    <location>
        <begin position="1"/>
        <end position="18"/>
    </location>
</feature>
<dbReference type="PANTHER" id="PTHR13194:SF19">
    <property type="entry name" value="NAD(P)-BINDING ROSSMANN-FOLD SUPERFAMILY PROTEIN"/>
    <property type="match status" value="1"/>
</dbReference>
<name>A0AAD2CU96_9STRA</name>
<evidence type="ECO:0000313" key="4">
    <source>
        <dbReference type="EMBL" id="CAJ1944231.1"/>
    </source>
</evidence>
<dbReference type="Proteomes" id="UP001295423">
    <property type="component" value="Unassembled WGS sequence"/>
</dbReference>
<dbReference type="GO" id="GO:0051082">
    <property type="term" value="F:unfolded protein binding"/>
    <property type="evidence" value="ECO:0007669"/>
    <property type="project" value="TreeGrafter"/>
</dbReference>
<reference evidence="4" key="1">
    <citation type="submission" date="2023-08" db="EMBL/GenBank/DDBJ databases">
        <authorList>
            <person name="Audoor S."/>
            <person name="Bilcke G."/>
        </authorList>
    </citation>
    <scope>NUCLEOTIDE SEQUENCE</scope>
</reference>
<feature type="domain" description="NADH:ubiquinone oxidoreductase intermediate-associated protein 30" evidence="3">
    <location>
        <begin position="91"/>
        <end position="245"/>
    </location>
</feature>
<dbReference type="GO" id="GO:0010257">
    <property type="term" value="P:NADH dehydrogenase complex assembly"/>
    <property type="evidence" value="ECO:0007669"/>
    <property type="project" value="TreeGrafter"/>
</dbReference>
<gene>
    <name evidence="4" type="ORF">CYCCA115_LOCUS8785</name>
</gene>
<proteinExistence type="inferred from homology"/>
<keyword evidence="5" id="KW-1185">Reference proteome</keyword>
<evidence type="ECO:0000256" key="2">
    <source>
        <dbReference type="SAM" id="SignalP"/>
    </source>
</evidence>
<organism evidence="4 5">
    <name type="scientific">Cylindrotheca closterium</name>
    <dbReference type="NCBI Taxonomy" id="2856"/>
    <lineage>
        <taxon>Eukaryota</taxon>
        <taxon>Sar</taxon>
        <taxon>Stramenopiles</taxon>
        <taxon>Ochrophyta</taxon>
        <taxon>Bacillariophyta</taxon>
        <taxon>Bacillariophyceae</taxon>
        <taxon>Bacillariophycidae</taxon>
        <taxon>Bacillariales</taxon>
        <taxon>Bacillariaceae</taxon>
        <taxon>Cylindrotheca</taxon>
    </lineage>
</organism>